<evidence type="ECO:0000313" key="2">
    <source>
        <dbReference type="Proteomes" id="UP000034182"/>
    </source>
</evidence>
<name>A0A0G2FMQ3_9PEZI</name>
<dbReference type="EMBL" id="LAQI01000371">
    <property type="protein sequence ID" value="KKY13233.1"/>
    <property type="molecule type" value="Genomic_DNA"/>
</dbReference>
<accession>A0A0G2FMQ3</accession>
<evidence type="ECO:0000313" key="1">
    <source>
        <dbReference type="EMBL" id="KKY13233.1"/>
    </source>
</evidence>
<organism evidence="1 2">
    <name type="scientific">Diplodia seriata</name>
    <dbReference type="NCBI Taxonomy" id="420778"/>
    <lineage>
        <taxon>Eukaryota</taxon>
        <taxon>Fungi</taxon>
        <taxon>Dikarya</taxon>
        <taxon>Ascomycota</taxon>
        <taxon>Pezizomycotina</taxon>
        <taxon>Dothideomycetes</taxon>
        <taxon>Dothideomycetes incertae sedis</taxon>
        <taxon>Botryosphaeriales</taxon>
        <taxon>Botryosphaeriaceae</taxon>
        <taxon>Diplodia</taxon>
    </lineage>
</organism>
<comment type="caution">
    <text evidence="1">The sequence shown here is derived from an EMBL/GenBank/DDBJ whole genome shotgun (WGS) entry which is preliminary data.</text>
</comment>
<dbReference type="AlphaFoldDB" id="A0A0G2FMQ3"/>
<protein>
    <recommendedName>
        <fullName evidence="3">F-box domain-containing protein</fullName>
    </recommendedName>
</protein>
<sequence length="247" mass="27946">MGDFPDDIKILIVEELKLLLTQITSNGWIYYEPKLCRYAGISQAWNRIFERTTFQQIHVTAPGLAKSKHGEYNTTDGFKQMMDRDGGRRRALVRRLRFTATHPYDLRTPKARTDAGSAANDLSFSRSLRNFLRILAAWPATGKPLALELRHEPHGGLPVQKLPVSFRGYHPPEDDAVLSIVGDRPLPKLCVVSNIDAHLRLWPASLMHLVAAMDGLASLDFFLDEHSTVDARRRQEYRKGLLFSPAS</sequence>
<reference evidence="1 2" key="1">
    <citation type="submission" date="2015-03" db="EMBL/GenBank/DDBJ databases">
        <authorList>
            <person name="Morales-Cruz A."/>
            <person name="Amrine K.C."/>
            <person name="Cantu D."/>
        </authorList>
    </citation>
    <scope>NUCLEOTIDE SEQUENCE [LARGE SCALE GENOMIC DNA]</scope>
    <source>
        <strain evidence="1">DS831</strain>
    </source>
</reference>
<gene>
    <name evidence="1" type="ORF">UCDDS831_g09196</name>
</gene>
<dbReference type="Proteomes" id="UP000034182">
    <property type="component" value="Unassembled WGS sequence"/>
</dbReference>
<proteinExistence type="predicted"/>
<evidence type="ECO:0008006" key="3">
    <source>
        <dbReference type="Google" id="ProtNLM"/>
    </source>
</evidence>
<reference evidence="1 2" key="2">
    <citation type="submission" date="2015-05" db="EMBL/GenBank/DDBJ databases">
        <title>Distinctive expansion of gene families associated with plant cell wall degradation and secondary metabolism in the genomes of grapevine trunk pathogens.</title>
        <authorList>
            <person name="Lawrence D.P."/>
            <person name="Travadon R."/>
            <person name="Rolshausen P.E."/>
            <person name="Baumgartner K."/>
        </authorList>
    </citation>
    <scope>NUCLEOTIDE SEQUENCE [LARGE SCALE GENOMIC DNA]</scope>
    <source>
        <strain evidence="1">DS831</strain>
    </source>
</reference>